<dbReference type="EMBL" id="CP111016">
    <property type="protein sequence ID" value="WAR06281.1"/>
    <property type="molecule type" value="Genomic_DNA"/>
</dbReference>
<accession>A0ABY7EGK4</accession>
<sequence length="619" mass="67533">MHSDLGITSTVISSPIVNPVSVIVNTVGTFQCQTSPGNPQATVAWYKANTNSTTGNETQITSGTNTSSTSDGDLLVTIGILTLQVQKDDHDLSVYCHGPKMRILQDVSAVRGKKFVYECLYEPGNPPYVSFEWKRSGTNASWTIQKTKNMTIQNVQRSDEANYTCNVSSVLRPTLTSATTVKSDTATFHLHLTLNNISNASVEIEEHSTNNLHCSLESNPASDMFIFKDGKTTLERPAVHQLIYGMVAECSDTGVYTCSGYNQYGMADNASLNYTACEQENVTLSYTIAAYPVPEPSQFIWKKCINESEGSCNFSLDGMLKYNVKSEGLSSSLTIRDVEIEDYGMYQFSVSNNIGSRLIEWLHLKHIGKPDSPSDFHIIQEEISETSAVLTWVPGFDNGLPQRFYITYTKKGDSSGKITNSIKHTHEAKVNYTLICLESETQYIVSIYASNEKGLSPTINDTFITLKHIPGEQADSDVALIGGVVGGGIVAVLVIIGVVLIVKKFRTSANPAGQSVSGTDSPGCNAAQPYEDLSKKQNTSDYDALRKGDIGSETVSSGCNTAKTYEELSMKSDTSVYNALKKGGNGLDNSQELDKSKSQSHMHYGNVKKEDPVYNNTVL</sequence>
<keyword evidence="11" id="KW-1185">Reference proteome</keyword>
<evidence type="ECO:0000259" key="9">
    <source>
        <dbReference type="PROSITE" id="PS50853"/>
    </source>
</evidence>
<keyword evidence="3" id="KW-1015">Disulfide bond</keyword>
<dbReference type="PROSITE" id="PS50835">
    <property type="entry name" value="IG_LIKE"/>
    <property type="match status" value="1"/>
</dbReference>
<dbReference type="InterPro" id="IPR003961">
    <property type="entry name" value="FN3_dom"/>
</dbReference>
<dbReference type="Pfam" id="PF08205">
    <property type="entry name" value="C2-set_2"/>
    <property type="match status" value="1"/>
</dbReference>
<protein>
    <submittedName>
        <fullName evidence="10">NPHN-like protein</fullName>
    </submittedName>
</protein>
<comment type="subcellular location">
    <subcellularLocation>
        <location evidence="1">Membrane</location>
        <topology evidence="1">Single-pass type I membrane protein</topology>
    </subcellularLocation>
</comment>
<dbReference type="InterPro" id="IPR051275">
    <property type="entry name" value="Cell_adhesion_signaling"/>
</dbReference>
<dbReference type="SMART" id="SM00409">
    <property type="entry name" value="IG"/>
    <property type="match status" value="2"/>
</dbReference>
<feature type="transmembrane region" description="Helical" evidence="7">
    <location>
        <begin position="478"/>
        <end position="502"/>
    </location>
</feature>
<reference evidence="10" key="1">
    <citation type="submission" date="2022-11" db="EMBL/GenBank/DDBJ databases">
        <title>Centuries of genome instability and evolution in soft-shell clam transmissible cancer (bioRxiv).</title>
        <authorList>
            <person name="Hart S.F.M."/>
            <person name="Yonemitsu M.A."/>
            <person name="Giersch R.M."/>
            <person name="Beal B.F."/>
            <person name="Arriagada G."/>
            <person name="Davis B.W."/>
            <person name="Ostrander E.A."/>
            <person name="Goff S.P."/>
            <person name="Metzger M.J."/>
        </authorList>
    </citation>
    <scope>NUCLEOTIDE SEQUENCE</scope>
    <source>
        <strain evidence="10">MELC-2E11</strain>
        <tissue evidence="10">Siphon/mantle</tissue>
    </source>
</reference>
<dbReference type="SMART" id="SM00060">
    <property type="entry name" value="FN3"/>
    <property type="match status" value="1"/>
</dbReference>
<evidence type="ECO:0000256" key="2">
    <source>
        <dbReference type="ARBA" id="ARBA00023136"/>
    </source>
</evidence>
<feature type="domain" description="Fibronectin type-III" evidence="9">
    <location>
        <begin position="372"/>
        <end position="469"/>
    </location>
</feature>
<keyword evidence="7" id="KW-1133">Transmembrane helix</keyword>
<dbReference type="InterPro" id="IPR036179">
    <property type="entry name" value="Ig-like_dom_sf"/>
</dbReference>
<evidence type="ECO:0000313" key="10">
    <source>
        <dbReference type="EMBL" id="WAR06281.1"/>
    </source>
</evidence>
<organism evidence="10 11">
    <name type="scientific">Mya arenaria</name>
    <name type="common">Soft-shell clam</name>
    <dbReference type="NCBI Taxonomy" id="6604"/>
    <lineage>
        <taxon>Eukaryota</taxon>
        <taxon>Metazoa</taxon>
        <taxon>Spiralia</taxon>
        <taxon>Lophotrochozoa</taxon>
        <taxon>Mollusca</taxon>
        <taxon>Bivalvia</taxon>
        <taxon>Autobranchia</taxon>
        <taxon>Heteroconchia</taxon>
        <taxon>Euheterodonta</taxon>
        <taxon>Imparidentia</taxon>
        <taxon>Neoheterodontei</taxon>
        <taxon>Myida</taxon>
        <taxon>Myoidea</taxon>
        <taxon>Myidae</taxon>
        <taxon>Mya</taxon>
    </lineage>
</organism>
<dbReference type="CDD" id="cd00063">
    <property type="entry name" value="FN3"/>
    <property type="match status" value="1"/>
</dbReference>
<keyword evidence="4" id="KW-0325">Glycoprotein</keyword>
<evidence type="ECO:0000256" key="4">
    <source>
        <dbReference type="ARBA" id="ARBA00023180"/>
    </source>
</evidence>
<feature type="region of interest" description="Disordered" evidence="6">
    <location>
        <begin position="510"/>
        <end position="530"/>
    </location>
</feature>
<dbReference type="InterPro" id="IPR013162">
    <property type="entry name" value="CD80_C2-set"/>
</dbReference>
<dbReference type="InterPro" id="IPR007110">
    <property type="entry name" value="Ig-like_dom"/>
</dbReference>
<keyword evidence="2 7" id="KW-0472">Membrane</keyword>
<feature type="compositionally biased region" description="Polar residues" evidence="6">
    <location>
        <begin position="510"/>
        <end position="522"/>
    </location>
</feature>
<dbReference type="Pfam" id="PF13927">
    <property type="entry name" value="Ig_3"/>
    <property type="match status" value="1"/>
</dbReference>
<feature type="domain" description="Ig-like" evidence="8">
    <location>
        <begin position="99"/>
        <end position="182"/>
    </location>
</feature>
<dbReference type="InterPro" id="IPR013783">
    <property type="entry name" value="Ig-like_fold"/>
</dbReference>
<name>A0ABY7EGK4_MYAAR</name>
<evidence type="ECO:0000313" key="11">
    <source>
        <dbReference type="Proteomes" id="UP001164746"/>
    </source>
</evidence>
<keyword evidence="7" id="KW-0812">Transmembrane</keyword>
<feature type="region of interest" description="Disordered" evidence="6">
    <location>
        <begin position="581"/>
        <end position="619"/>
    </location>
</feature>
<gene>
    <name evidence="10" type="ORF">MAR_021650</name>
</gene>
<dbReference type="InterPro" id="IPR036116">
    <property type="entry name" value="FN3_sf"/>
</dbReference>
<evidence type="ECO:0000256" key="5">
    <source>
        <dbReference type="ARBA" id="ARBA00023319"/>
    </source>
</evidence>
<evidence type="ECO:0000256" key="7">
    <source>
        <dbReference type="SAM" id="Phobius"/>
    </source>
</evidence>
<dbReference type="Pfam" id="PF00041">
    <property type="entry name" value="fn3"/>
    <property type="match status" value="1"/>
</dbReference>
<evidence type="ECO:0000256" key="6">
    <source>
        <dbReference type="SAM" id="MobiDB-lite"/>
    </source>
</evidence>
<dbReference type="PROSITE" id="PS50853">
    <property type="entry name" value="FN3"/>
    <property type="match status" value="1"/>
</dbReference>
<keyword evidence="5" id="KW-0393">Immunoglobulin domain</keyword>
<dbReference type="Proteomes" id="UP001164746">
    <property type="component" value="Chromosome 5"/>
</dbReference>
<dbReference type="InterPro" id="IPR003599">
    <property type="entry name" value="Ig_sub"/>
</dbReference>
<dbReference type="PANTHER" id="PTHR11640">
    <property type="entry name" value="NEPHRIN"/>
    <property type="match status" value="1"/>
</dbReference>
<evidence type="ECO:0000256" key="1">
    <source>
        <dbReference type="ARBA" id="ARBA00004479"/>
    </source>
</evidence>
<dbReference type="PANTHER" id="PTHR11640:SF167">
    <property type="entry name" value="SIGNAL-REGULATORY PROTEIN BETA-1-LIKE"/>
    <property type="match status" value="1"/>
</dbReference>
<dbReference type="SUPFAM" id="SSF48726">
    <property type="entry name" value="Immunoglobulin"/>
    <property type="match status" value="2"/>
</dbReference>
<proteinExistence type="predicted"/>
<dbReference type="SUPFAM" id="SSF49265">
    <property type="entry name" value="Fibronectin type III"/>
    <property type="match status" value="1"/>
</dbReference>
<dbReference type="Gene3D" id="2.60.40.10">
    <property type="entry name" value="Immunoglobulins"/>
    <property type="match status" value="5"/>
</dbReference>
<evidence type="ECO:0000256" key="3">
    <source>
        <dbReference type="ARBA" id="ARBA00023157"/>
    </source>
</evidence>
<evidence type="ECO:0000259" key="8">
    <source>
        <dbReference type="PROSITE" id="PS50835"/>
    </source>
</evidence>